<dbReference type="Proteomes" id="UP000284057">
    <property type="component" value="Unassembled WGS sequence"/>
</dbReference>
<protein>
    <submittedName>
        <fullName evidence="3">Uncharacterized protein</fullName>
    </submittedName>
</protein>
<evidence type="ECO:0000256" key="1">
    <source>
        <dbReference type="SAM" id="MobiDB-lite"/>
    </source>
</evidence>
<keyword evidence="4" id="KW-1185">Reference proteome</keyword>
<evidence type="ECO:0000313" key="4">
    <source>
        <dbReference type="Proteomes" id="UP000284057"/>
    </source>
</evidence>
<reference evidence="3 4" key="1">
    <citation type="submission" date="2018-09" db="EMBL/GenBank/DDBJ databases">
        <title>Isolation, diversity and antifungal activity of actinobacteria from wheat.</title>
        <authorList>
            <person name="Han C."/>
        </authorList>
    </citation>
    <scope>NUCLEOTIDE SEQUENCE [LARGE SCALE GENOMIC DNA]</scope>
    <source>
        <strain evidence="3 4">NEAU-YY265</strain>
    </source>
</reference>
<accession>A0A418KK77</accession>
<keyword evidence="2" id="KW-1133">Transmembrane helix</keyword>
<feature type="compositionally biased region" description="Pro residues" evidence="1">
    <location>
        <begin position="209"/>
        <end position="223"/>
    </location>
</feature>
<comment type="caution">
    <text evidence="3">The sequence shown here is derived from an EMBL/GenBank/DDBJ whole genome shotgun (WGS) entry which is preliminary data.</text>
</comment>
<sequence>MSDTARTVRVAAAGAGLVARIGWLVLLALVCLMLVVPLAWLTGLDGAELWDRDTRALTITASALCLLLVVLTVRTVLRLPRTLARREIVVDAGGLLVAEHSTWWHRGGWARIGWDGIQVVNAPARGTGPGQLLELYLTREVPGLPAFAATDVAVEADTEIEGIRVPAHRWRIGGLADPDAARAVAEAVAARRPDLFYAGADVDQWFTPPRRPTAPADPPPRPVAPDDDVASA</sequence>
<evidence type="ECO:0000313" key="3">
    <source>
        <dbReference type="EMBL" id="RIQ16272.1"/>
    </source>
</evidence>
<keyword evidence="2" id="KW-0472">Membrane</keyword>
<proteinExistence type="predicted"/>
<feature type="transmembrane region" description="Helical" evidence="2">
    <location>
        <begin position="21"/>
        <end position="44"/>
    </location>
</feature>
<dbReference type="AlphaFoldDB" id="A0A418KK77"/>
<feature type="transmembrane region" description="Helical" evidence="2">
    <location>
        <begin position="56"/>
        <end position="77"/>
    </location>
</feature>
<feature type="region of interest" description="Disordered" evidence="1">
    <location>
        <begin position="204"/>
        <end position="232"/>
    </location>
</feature>
<feature type="non-terminal residue" evidence="3">
    <location>
        <position position="232"/>
    </location>
</feature>
<dbReference type="EMBL" id="QUAL01000259">
    <property type="protein sequence ID" value="RIQ16272.1"/>
    <property type="molecule type" value="Genomic_DNA"/>
</dbReference>
<keyword evidence="2" id="KW-0812">Transmembrane</keyword>
<gene>
    <name evidence="3" type="ORF">DY240_22980</name>
</gene>
<name>A0A418KK77_9ACTN</name>
<organism evidence="3 4">
    <name type="scientific">Jiangella rhizosphaerae</name>
    <dbReference type="NCBI Taxonomy" id="2293569"/>
    <lineage>
        <taxon>Bacteria</taxon>
        <taxon>Bacillati</taxon>
        <taxon>Actinomycetota</taxon>
        <taxon>Actinomycetes</taxon>
        <taxon>Jiangellales</taxon>
        <taxon>Jiangellaceae</taxon>
        <taxon>Jiangella</taxon>
    </lineage>
</organism>
<evidence type="ECO:0000256" key="2">
    <source>
        <dbReference type="SAM" id="Phobius"/>
    </source>
</evidence>